<organism evidence="7 8">
    <name type="scientific">Brachionus plicatilis</name>
    <name type="common">Marine rotifer</name>
    <name type="synonym">Brachionus muelleri</name>
    <dbReference type="NCBI Taxonomy" id="10195"/>
    <lineage>
        <taxon>Eukaryota</taxon>
        <taxon>Metazoa</taxon>
        <taxon>Spiralia</taxon>
        <taxon>Gnathifera</taxon>
        <taxon>Rotifera</taxon>
        <taxon>Eurotatoria</taxon>
        <taxon>Monogononta</taxon>
        <taxon>Pseudotrocha</taxon>
        <taxon>Ploima</taxon>
        <taxon>Brachionidae</taxon>
        <taxon>Brachionus</taxon>
    </lineage>
</organism>
<dbReference type="SMART" id="SM00409">
    <property type="entry name" value="IG"/>
    <property type="match status" value="3"/>
</dbReference>
<dbReference type="PANTHER" id="PTHR12231">
    <property type="entry name" value="CTX-RELATED TYPE I TRANSMEMBRANE PROTEIN"/>
    <property type="match status" value="1"/>
</dbReference>
<sequence>MPTFDRAFENLTVIIGNSATLPCFITNLGDHKVAWIKVSNMDILTIGDYKVTNDDRIRLPQGYVSDWSLSISSINEDDAGEYICQVNTEPQIISKIHLNVQLPPKIIEERSTINPSPIKEGEDLRLYCHAEGIPAPQVSWFFRKIRIRNERVFIQNPKTYDHVIHEGDTLVIRNISRHHTGVYECIANNSVLPAASRKIKVSVEFGPEVQTESKIEQFRGMDARLECKIKSNPLINHYWMRGDHVIVNGIDRKEKYDFAIFSHSDYVTISILVIKNLTSNDYGKYECFAINGKTASKSEIFLDELVLRHFTSPRPIVSRIMVYQDKFTLSESTHVKLHRKNSNSSKLIKDIKLSDEEYLNRIFNKEDNFLSVSSHIYSNLICLLIGLTICFIINFKQ</sequence>
<comment type="caution">
    <text evidence="7">The sequence shown here is derived from an EMBL/GenBank/DDBJ whole genome shotgun (WGS) entry which is preliminary data.</text>
</comment>
<evidence type="ECO:0000256" key="5">
    <source>
        <dbReference type="SAM" id="Phobius"/>
    </source>
</evidence>
<evidence type="ECO:0000256" key="1">
    <source>
        <dbReference type="ARBA" id="ARBA00022729"/>
    </source>
</evidence>
<dbReference type="SUPFAM" id="SSF48726">
    <property type="entry name" value="Immunoglobulin"/>
    <property type="match status" value="3"/>
</dbReference>
<evidence type="ECO:0000256" key="3">
    <source>
        <dbReference type="ARBA" id="ARBA00023157"/>
    </source>
</evidence>
<accession>A0A3M7R1H4</accession>
<dbReference type="InterPro" id="IPR051170">
    <property type="entry name" value="Neural/epithelial_adhesion"/>
</dbReference>
<name>A0A3M7R1H4_BRAPC</name>
<evidence type="ECO:0000259" key="6">
    <source>
        <dbReference type="PROSITE" id="PS50835"/>
    </source>
</evidence>
<dbReference type="InterPro" id="IPR013151">
    <property type="entry name" value="Immunoglobulin_dom"/>
</dbReference>
<dbReference type="Proteomes" id="UP000276133">
    <property type="component" value="Unassembled WGS sequence"/>
</dbReference>
<dbReference type="PANTHER" id="PTHR12231:SF220">
    <property type="entry name" value="LACHESIN"/>
    <property type="match status" value="1"/>
</dbReference>
<dbReference type="InterPro" id="IPR036179">
    <property type="entry name" value="Ig-like_dom_sf"/>
</dbReference>
<dbReference type="GO" id="GO:0043005">
    <property type="term" value="C:neuron projection"/>
    <property type="evidence" value="ECO:0007669"/>
    <property type="project" value="TreeGrafter"/>
</dbReference>
<evidence type="ECO:0000256" key="4">
    <source>
        <dbReference type="ARBA" id="ARBA00023319"/>
    </source>
</evidence>
<keyword evidence="3" id="KW-1015">Disulfide bond</keyword>
<feature type="transmembrane region" description="Helical" evidence="5">
    <location>
        <begin position="376"/>
        <end position="395"/>
    </location>
</feature>
<dbReference type="SMART" id="SM00408">
    <property type="entry name" value="IGc2"/>
    <property type="match status" value="3"/>
</dbReference>
<dbReference type="InterPro" id="IPR003598">
    <property type="entry name" value="Ig_sub2"/>
</dbReference>
<dbReference type="InterPro" id="IPR013783">
    <property type="entry name" value="Ig-like_fold"/>
</dbReference>
<dbReference type="EMBL" id="REGN01004498">
    <property type="protein sequence ID" value="RNA17224.1"/>
    <property type="molecule type" value="Genomic_DNA"/>
</dbReference>
<keyword evidence="1" id="KW-0732">Signal</keyword>
<feature type="domain" description="Ig-like" evidence="6">
    <location>
        <begin position="104"/>
        <end position="202"/>
    </location>
</feature>
<feature type="domain" description="Ig-like" evidence="6">
    <location>
        <begin position="2"/>
        <end position="94"/>
    </location>
</feature>
<proteinExistence type="predicted"/>
<feature type="domain" description="Ig-like" evidence="6">
    <location>
        <begin position="207"/>
        <end position="303"/>
    </location>
</feature>
<reference evidence="7 8" key="1">
    <citation type="journal article" date="2018" name="Sci. Rep.">
        <title>Genomic signatures of local adaptation to the degree of environmental predictability in rotifers.</title>
        <authorList>
            <person name="Franch-Gras L."/>
            <person name="Hahn C."/>
            <person name="Garcia-Roger E.M."/>
            <person name="Carmona M.J."/>
            <person name="Serra M."/>
            <person name="Gomez A."/>
        </authorList>
    </citation>
    <scope>NUCLEOTIDE SEQUENCE [LARGE SCALE GENOMIC DNA]</scope>
    <source>
        <strain evidence="7">HYR1</strain>
    </source>
</reference>
<dbReference type="OrthoDB" id="10012075at2759"/>
<evidence type="ECO:0000313" key="7">
    <source>
        <dbReference type="EMBL" id="RNA17224.1"/>
    </source>
</evidence>
<dbReference type="AlphaFoldDB" id="A0A3M7R1H4"/>
<keyword evidence="5" id="KW-0472">Membrane</keyword>
<evidence type="ECO:0000256" key="2">
    <source>
        <dbReference type="ARBA" id="ARBA00022737"/>
    </source>
</evidence>
<dbReference type="Gene3D" id="2.60.40.10">
    <property type="entry name" value="Immunoglobulins"/>
    <property type="match status" value="3"/>
</dbReference>
<dbReference type="InterPro" id="IPR003599">
    <property type="entry name" value="Ig_sub"/>
</dbReference>
<keyword evidence="5" id="KW-1133">Transmembrane helix</keyword>
<dbReference type="Pfam" id="PF13927">
    <property type="entry name" value="Ig_3"/>
    <property type="match status" value="2"/>
</dbReference>
<keyword evidence="4" id="KW-0393">Immunoglobulin domain</keyword>
<keyword evidence="8" id="KW-1185">Reference proteome</keyword>
<dbReference type="STRING" id="10195.A0A3M7R1H4"/>
<gene>
    <name evidence="7" type="ORF">BpHYR1_044864</name>
</gene>
<dbReference type="PROSITE" id="PS50835">
    <property type="entry name" value="IG_LIKE"/>
    <property type="match status" value="3"/>
</dbReference>
<dbReference type="Pfam" id="PF00047">
    <property type="entry name" value="ig"/>
    <property type="match status" value="1"/>
</dbReference>
<protein>
    <submittedName>
        <fullName evidence="7">Lachesin-like isoform X1</fullName>
    </submittedName>
</protein>
<dbReference type="InterPro" id="IPR007110">
    <property type="entry name" value="Ig-like_dom"/>
</dbReference>
<keyword evidence="2" id="KW-0677">Repeat</keyword>
<dbReference type="CDD" id="cd00096">
    <property type="entry name" value="Ig"/>
    <property type="match status" value="1"/>
</dbReference>
<keyword evidence="5" id="KW-0812">Transmembrane</keyword>
<evidence type="ECO:0000313" key="8">
    <source>
        <dbReference type="Proteomes" id="UP000276133"/>
    </source>
</evidence>